<protein>
    <submittedName>
        <fullName evidence="1">Uncharacterized protein</fullName>
    </submittedName>
</protein>
<evidence type="ECO:0000313" key="2">
    <source>
        <dbReference type="Proteomes" id="UP000006230"/>
    </source>
</evidence>
<dbReference type="STRING" id="314265.R2601_03738"/>
<organism evidence="1 2">
    <name type="scientific">Salipiger bermudensis (strain DSM 26914 / JCM 13377 / KCTC 12554 / HTCC2601)</name>
    <name type="common">Pelagibaca bermudensis</name>
    <dbReference type="NCBI Taxonomy" id="314265"/>
    <lineage>
        <taxon>Bacteria</taxon>
        <taxon>Pseudomonadati</taxon>
        <taxon>Pseudomonadota</taxon>
        <taxon>Alphaproteobacteria</taxon>
        <taxon>Rhodobacterales</taxon>
        <taxon>Roseobacteraceae</taxon>
        <taxon>Salipiger</taxon>
    </lineage>
</organism>
<evidence type="ECO:0000313" key="1">
    <source>
        <dbReference type="EMBL" id="EAU48654.1"/>
    </source>
</evidence>
<dbReference type="Proteomes" id="UP000006230">
    <property type="component" value="Unassembled WGS sequence"/>
</dbReference>
<name>Q0FW98_SALBH</name>
<gene>
    <name evidence="1" type="ORF">R2601_03738</name>
</gene>
<dbReference type="EMBL" id="AATQ01000001">
    <property type="protein sequence ID" value="EAU48654.1"/>
    <property type="molecule type" value="Genomic_DNA"/>
</dbReference>
<dbReference type="HOGENOM" id="CLU_3421109_0_0_5"/>
<accession>Q0FW98</accession>
<keyword evidence="2" id="KW-1185">Reference proteome</keyword>
<reference evidence="1 2" key="1">
    <citation type="journal article" date="2010" name="J. Bacteriol.">
        <title>Genome sequences of Pelagibaca bermudensis HTCC2601T and Maritimibacter alkaliphilus HTCC2654T, the type strains of two marine Roseobacter genera.</title>
        <authorList>
            <person name="Thrash J.C."/>
            <person name="Cho J.C."/>
            <person name="Ferriera S."/>
            <person name="Johnson J."/>
            <person name="Vergin K.L."/>
            <person name="Giovannoni S.J."/>
        </authorList>
    </citation>
    <scope>NUCLEOTIDE SEQUENCE [LARGE SCALE GENOMIC DNA]</scope>
    <source>
        <strain evidence="2">DSM 26914 / JCM 13377 / KCTC 12554 / HTCC2601</strain>
    </source>
</reference>
<comment type="caution">
    <text evidence="1">The sequence shown here is derived from an EMBL/GenBank/DDBJ whole genome shotgun (WGS) entry which is preliminary data.</text>
</comment>
<sequence length="24" mass="2283">MPSCTCGAPGAMASSMLMTCGSTS</sequence>
<dbReference type="AlphaFoldDB" id="Q0FW98"/>
<proteinExistence type="predicted"/>